<evidence type="ECO:0000256" key="1">
    <source>
        <dbReference type="SAM" id="MobiDB-lite"/>
    </source>
</evidence>
<evidence type="ECO:0000259" key="3">
    <source>
        <dbReference type="Pfam" id="PF08585"/>
    </source>
</evidence>
<sequence>MAQQPTLPLLISSLIALSLPKPTPAFLQPILTPPSSNRTPALAALTATAKHRLLSASITQTATSPSILSPLTPSFPPNISDVRVKERLLPDDVFVQVMDIQDLGRSKWEQIESLEAERKGETTKGREIIRVVPAVEEGPSSASTQFPATQNQQNASGDKASKGPFKLLMQDCKGTAVWGFELRKVEKIGMPPVMGIGCKILLRRGAKVARGIVLLEPGKVLVFGGKIEGEDKAWREGREARLRREVVEERGDGNRD</sequence>
<dbReference type="Pfam" id="PF08585">
    <property type="entry name" value="RMI1_N_C"/>
    <property type="match status" value="1"/>
</dbReference>
<feature type="chain" id="PRO_5045439217" description="RecQ mediated genome instability protein 1 OB-fold domain-containing protein" evidence="2">
    <location>
        <begin position="26"/>
        <end position="256"/>
    </location>
</feature>
<dbReference type="Proteomes" id="UP001595075">
    <property type="component" value="Unassembled WGS sequence"/>
</dbReference>
<protein>
    <recommendedName>
        <fullName evidence="3">RecQ mediated genome instability protein 1 OB-fold domain-containing protein</fullName>
    </recommendedName>
</protein>
<feature type="signal peptide" evidence="2">
    <location>
        <begin position="1"/>
        <end position="25"/>
    </location>
</feature>
<feature type="region of interest" description="Disordered" evidence="1">
    <location>
        <begin position="136"/>
        <end position="162"/>
    </location>
</feature>
<keyword evidence="5" id="KW-1185">Reference proteome</keyword>
<reference evidence="4 5" key="1">
    <citation type="journal article" date="2024" name="Commun. Biol.">
        <title>Comparative genomic analysis of thermophilic fungi reveals convergent evolutionary adaptations and gene losses.</title>
        <authorList>
            <person name="Steindorff A.S."/>
            <person name="Aguilar-Pontes M.V."/>
            <person name="Robinson A.J."/>
            <person name="Andreopoulos B."/>
            <person name="LaButti K."/>
            <person name="Kuo A."/>
            <person name="Mondo S."/>
            <person name="Riley R."/>
            <person name="Otillar R."/>
            <person name="Haridas S."/>
            <person name="Lipzen A."/>
            <person name="Grimwood J."/>
            <person name="Schmutz J."/>
            <person name="Clum A."/>
            <person name="Reid I.D."/>
            <person name="Moisan M.C."/>
            <person name="Butler G."/>
            <person name="Nguyen T.T.M."/>
            <person name="Dewar K."/>
            <person name="Conant G."/>
            <person name="Drula E."/>
            <person name="Henrissat B."/>
            <person name="Hansel C."/>
            <person name="Singer S."/>
            <person name="Hutchinson M.I."/>
            <person name="de Vries R.P."/>
            <person name="Natvig D.O."/>
            <person name="Powell A.J."/>
            <person name="Tsang A."/>
            <person name="Grigoriev I.V."/>
        </authorList>
    </citation>
    <scope>NUCLEOTIDE SEQUENCE [LARGE SCALE GENOMIC DNA]</scope>
    <source>
        <strain evidence="4 5">CBS 494.80</strain>
    </source>
</reference>
<feature type="domain" description="RecQ mediated genome instability protein 1 OB-fold" evidence="3">
    <location>
        <begin position="75"/>
        <end position="238"/>
    </location>
</feature>
<dbReference type="InterPro" id="IPR013894">
    <property type="entry name" value="RMI1_OB"/>
</dbReference>
<accession>A0ABR4CRS0</accession>
<dbReference type="InterPro" id="IPR042470">
    <property type="entry name" value="RMI1_N_C_sf"/>
</dbReference>
<dbReference type="EMBL" id="JAZHXI010000004">
    <property type="protein sequence ID" value="KAL2072463.1"/>
    <property type="molecule type" value="Genomic_DNA"/>
</dbReference>
<dbReference type="Gene3D" id="2.40.50.770">
    <property type="entry name" value="RecQ-mediated genome instability protein Rmi1, C-terminal domain"/>
    <property type="match status" value="1"/>
</dbReference>
<proteinExistence type="predicted"/>
<evidence type="ECO:0000256" key="2">
    <source>
        <dbReference type="SAM" id="SignalP"/>
    </source>
</evidence>
<evidence type="ECO:0000313" key="5">
    <source>
        <dbReference type="Proteomes" id="UP001595075"/>
    </source>
</evidence>
<comment type="caution">
    <text evidence="4">The sequence shown here is derived from an EMBL/GenBank/DDBJ whole genome shotgun (WGS) entry which is preliminary data.</text>
</comment>
<gene>
    <name evidence="4" type="ORF">VTL71DRAFT_11806</name>
</gene>
<evidence type="ECO:0000313" key="4">
    <source>
        <dbReference type="EMBL" id="KAL2072463.1"/>
    </source>
</evidence>
<name>A0ABR4CRS0_9HELO</name>
<organism evidence="4 5">
    <name type="scientific">Oculimacula yallundae</name>
    <dbReference type="NCBI Taxonomy" id="86028"/>
    <lineage>
        <taxon>Eukaryota</taxon>
        <taxon>Fungi</taxon>
        <taxon>Dikarya</taxon>
        <taxon>Ascomycota</taxon>
        <taxon>Pezizomycotina</taxon>
        <taxon>Leotiomycetes</taxon>
        <taxon>Helotiales</taxon>
        <taxon>Ploettnerulaceae</taxon>
        <taxon>Oculimacula</taxon>
    </lineage>
</organism>
<feature type="compositionally biased region" description="Polar residues" evidence="1">
    <location>
        <begin position="140"/>
        <end position="156"/>
    </location>
</feature>
<keyword evidence="2" id="KW-0732">Signal</keyword>